<evidence type="ECO:0000313" key="2">
    <source>
        <dbReference type="Proteomes" id="UP001141552"/>
    </source>
</evidence>
<reference evidence="1" key="1">
    <citation type="submission" date="2022-02" db="EMBL/GenBank/DDBJ databases">
        <authorList>
            <person name="Henning P.M."/>
            <person name="McCubbin A.G."/>
            <person name="Shore J.S."/>
        </authorList>
    </citation>
    <scope>NUCLEOTIDE SEQUENCE</scope>
    <source>
        <strain evidence="1">F60SS</strain>
        <tissue evidence="1">Leaves</tissue>
    </source>
</reference>
<keyword evidence="2" id="KW-1185">Reference proteome</keyword>
<accession>A0A9Q0JAA8</accession>
<protein>
    <submittedName>
        <fullName evidence="1">Uncharacterized protein</fullName>
    </submittedName>
</protein>
<dbReference type="Proteomes" id="UP001141552">
    <property type="component" value="Unassembled WGS sequence"/>
</dbReference>
<name>A0A9Q0JAA8_9ROSI</name>
<reference evidence="1" key="2">
    <citation type="journal article" date="2023" name="Plants (Basel)">
        <title>Annotation of the Turnera subulata (Passifloraceae) Draft Genome Reveals the S-Locus Evolved after the Divergence of Turneroideae from Passifloroideae in a Stepwise Manner.</title>
        <authorList>
            <person name="Henning P.M."/>
            <person name="Roalson E.H."/>
            <person name="Mir W."/>
            <person name="McCubbin A.G."/>
            <person name="Shore J.S."/>
        </authorList>
    </citation>
    <scope>NUCLEOTIDE SEQUENCE</scope>
    <source>
        <strain evidence="1">F60SS</strain>
    </source>
</reference>
<organism evidence="1 2">
    <name type="scientific">Turnera subulata</name>
    <dbReference type="NCBI Taxonomy" id="218843"/>
    <lineage>
        <taxon>Eukaryota</taxon>
        <taxon>Viridiplantae</taxon>
        <taxon>Streptophyta</taxon>
        <taxon>Embryophyta</taxon>
        <taxon>Tracheophyta</taxon>
        <taxon>Spermatophyta</taxon>
        <taxon>Magnoliopsida</taxon>
        <taxon>eudicotyledons</taxon>
        <taxon>Gunneridae</taxon>
        <taxon>Pentapetalae</taxon>
        <taxon>rosids</taxon>
        <taxon>fabids</taxon>
        <taxon>Malpighiales</taxon>
        <taxon>Passifloraceae</taxon>
        <taxon>Turnera</taxon>
    </lineage>
</organism>
<dbReference type="EMBL" id="JAKUCV010004931">
    <property type="protein sequence ID" value="KAJ4833490.1"/>
    <property type="molecule type" value="Genomic_DNA"/>
</dbReference>
<gene>
    <name evidence="1" type="ORF">Tsubulata_006658</name>
</gene>
<proteinExistence type="predicted"/>
<sequence>MELLTSLQLKPASYPSLKPQKHQEWILMTTKNKKLTQQQQASSHTSQLHCPHHLLLIIQPPEQLHMLWLLLHGIQGGNDGSLGHKQSVQLISNSFQCIYSIILCNFFSLRGLLLFGTYCFMHLHPFLFGINDKGLHTLHQFLYGVTLPDMLSFTSSCRRISLLSRSCRSRISVEGGSSLIFINVFI</sequence>
<dbReference type="AlphaFoldDB" id="A0A9Q0JAA8"/>
<evidence type="ECO:0000313" key="1">
    <source>
        <dbReference type="EMBL" id="KAJ4833490.1"/>
    </source>
</evidence>
<comment type="caution">
    <text evidence="1">The sequence shown here is derived from an EMBL/GenBank/DDBJ whole genome shotgun (WGS) entry which is preliminary data.</text>
</comment>